<keyword evidence="2 5" id="KW-0808">Transferase</keyword>
<comment type="similarity">
    <text evidence="1">Belongs to the phosphate acetyltransferase and butyryltransferase family.</text>
</comment>
<dbReference type="PANTHER" id="PTHR43356">
    <property type="entry name" value="PHOSPHATE ACETYLTRANSFERASE"/>
    <property type="match status" value="1"/>
</dbReference>
<dbReference type="PIRSF" id="PIRSF000428">
    <property type="entry name" value="P_Ac_trans"/>
    <property type="match status" value="1"/>
</dbReference>
<protein>
    <submittedName>
        <fullName evidence="5">Phosphate butyryltransferase</fullName>
        <ecNumber evidence="5">2.3.1.19</ecNumber>
    </submittedName>
</protein>
<comment type="caution">
    <text evidence="5">The sequence shown here is derived from an EMBL/GenBank/DDBJ whole genome shotgun (WGS) entry which is preliminary data.</text>
</comment>
<evidence type="ECO:0000256" key="3">
    <source>
        <dbReference type="ARBA" id="ARBA00023315"/>
    </source>
</evidence>
<evidence type="ECO:0000256" key="2">
    <source>
        <dbReference type="ARBA" id="ARBA00022679"/>
    </source>
</evidence>
<reference evidence="6" key="1">
    <citation type="journal article" date="2019" name="Int. J. Syst. Evol. Microbiol.">
        <title>The Global Catalogue of Microorganisms (GCM) 10K type strain sequencing project: providing services to taxonomists for standard genome sequencing and annotation.</title>
        <authorList>
            <consortium name="The Broad Institute Genomics Platform"/>
            <consortium name="The Broad Institute Genome Sequencing Center for Infectious Disease"/>
            <person name="Wu L."/>
            <person name="Ma J."/>
        </authorList>
    </citation>
    <scope>NUCLEOTIDE SEQUENCE [LARGE SCALE GENOMIC DNA]</scope>
    <source>
        <strain evidence="6">CCUG 56754</strain>
    </source>
</reference>
<evidence type="ECO:0000259" key="4">
    <source>
        <dbReference type="Pfam" id="PF01515"/>
    </source>
</evidence>
<dbReference type="EMBL" id="JBHTKJ010000033">
    <property type="protein sequence ID" value="MFD1039193.1"/>
    <property type="molecule type" value="Genomic_DNA"/>
</dbReference>
<accession>A0ABW3LN04</accession>
<organism evidence="5 6">
    <name type="scientific">Virgibacillus byunsanensis</name>
    <dbReference type="NCBI Taxonomy" id="570945"/>
    <lineage>
        <taxon>Bacteria</taxon>
        <taxon>Bacillati</taxon>
        <taxon>Bacillota</taxon>
        <taxon>Bacilli</taxon>
        <taxon>Bacillales</taxon>
        <taxon>Bacillaceae</taxon>
        <taxon>Virgibacillus</taxon>
    </lineage>
</organism>
<dbReference type="InterPro" id="IPR050500">
    <property type="entry name" value="Phos_Acetyltrans/Butyryltrans"/>
</dbReference>
<keyword evidence="3 5" id="KW-0012">Acyltransferase</keyword>
<keyword evidence="6" id="KW-1185">Reference proteome</keyword>
<dbReference type="InterPro" id="IPR012147">
    <property type="entry name" value="P_Ac_Bu_trans"/>
</dbReference>
<evidence type="ECO:0000313" key="5">
    <source>
        <dbReference type="EMBL" id="MFD1039193.1"/>
    </source>
</evidence>
<evidence type="ECO:0000313" key="6">
    <source>
        <dbReference type="Proteomes" id="UP001597040"/>
    </source>
</evidence>
<gene>
    <name evidence="5" type="primary">yqiS</name>
    <name evidence="5" type="ORF">ACFQ3N_12440</name>
</gene>
<dbReference type="PANTHER" id="PTHR43356:SF2">
    <property type="entry name" value="PHOSPHATE ACETYLTRANSFERASE"/>
    <property type="match status" value="1"/>
</dbReference>
<feature type="domain" description="Phosphate acetyl/butaryl transferase" evidence="4">
    <location>
        <begin position="72"/>
        <end position="289"/>
    </location>
</feature>
<dbReference type="NCBIfam" id="NF005837">
    <property type="entry name" value="PRK07742.1"/>
    <property type="match status" value="1"/>
</dbReference>
<dbReference type="Pfam" id="PF01515">
    <property type="entry name" value="PTA_PTB"/>
    <property type="match status" value="1"/>
</dbReference>
<dbReference type="RefSeq" id="WP_390362853.1">
    <property type="nucleotide sequence ID" value="NZ_JBHTKJ010000033.1"/>
</dbReference>
<dbReference type="EC" id="2.3.1.19" evidence="5"/>
<dbReference type="Gene3D" id="3.40.718.10">
    <property type="entry name" value="Isopropylmalate Dehydrogenase"/>
    <property type="match status" value="1"/>
</dbReference>
<sequence length="300" mass="32153">MNTLASLRTIVKQEKPQVVSVANAADREVLLAVKEAVKQDLCSFLLFGNETEIRSISSSIDLDLNLPHLVIRNVTTNVALEATKAVHTNEAQILMKGNVSTKNLLKAVLDKESGLRTGKVLSHVALFEVPNQDRLIFLTDAAMNIAPDLKEKVEILNNAVQVAHGIGLDTPKVAIISPVEVVNHSMPSTLDGAVMTQMQNRGQIKGCLVDGPLAFDNAVSHKAAEQKDIKSKVAGQADILMVPTIEVGNALYKSFMYFAKAKVAAVISGAKAPIILTSRADSAESKLHSLSLALVSSKTF</sequence>
<dbReference type="SUPFAM" id="SSF53659">
    <property type="entry name" value="Isocitrate/Isopropylmalate dehydrogenase-like"/>
    <property type="match status" value="1"/>
</dbReference>
<dbReference type="NCBIfam" id="NF006045">
    <property type="entry name" value="PRK08190.1"/>
    <property type="match status" value="1"/>
</dbReference>
<evidence type="ECO:0000256" key="1">
    <source>
        <dbReference type="ARBA" id="ARBA00005656"/>
    </source>
</evidence>
<dbReference type="GO" id="GO:0050182">
    <property type="term" value="F:phosphate butyryltransferase activity"/>
    <property type="evidence" value="ECO:0007669"/>
    <property type="project" value="UniProtKB-EC"/>
</dbReference>
<dbReference type="Proteomes" id="UP001597040">
    <property type="component" value="Unassembled WGS sequence"/>
</dbReference>
<proteinExistence type="inferred from homology"/>
<name>A0ABW3LN04_9BACI</name>
<dbReference type="InterPro" id="IPR002505">
    <property type="entry name" value="PTA_PTB"/>
</dbReference>